<evidence type="ECO:0000256" key="17">
    <source>
        <dbReference type="HAMAP-Rule" id="MF_02089"/>
    </source>
</evidence>
<gene>
    <name evidence="17" type="primary">queH</name>
    <name evidence="18" type="ORF">C942_04287</name>
</gene>
<dbReference type="Pfam" id="PF02677">
    <property type="entry name" value="QueH"/>
    <property type="match status" value="1"/>
</dbReference>
<name>L8JGE8_9GAMM</name>
<keyword evidence="19" id="KW-1185">Reference proteome</keyword>
<evidence type="ECO:0000256" key="7">
    <source>
        <dbReference type="ARBA" id="ARBA00022694"/>
    </source>
</evidence>
<feature type="binding site" evidence="17">
    <location>
        <position position="30"/>
    </location>
    <ligand>
        <name>[4Fe-4S] cluster</name>
        <dbReference type="ChEBI" id="CHEBI:49883"/>
    </ligand>
</feature>
<dbReference type="InterPro" id="IPR003828">
    <property type="entry name" value="QueH"/>
</dbReference>
<keyword evidence="8 17" id="KW-0479">Metal-binding</keyword>
<dbReference type="Proteomes" id="UP000011134">
    <property type="component" value="Unassembled WGS sequence"/>
</dbReference>
<dbReference type="PANTHER" id="PTHR36701">
    <property type="entry name" value="EPOXYQUEUOSINE REDUCTASE QUEH"/>
    <property type="match status" value="1"/>
</dbReference>
<dbReference type="GO" id="GO:0008616">
    <property type="term" value="P:tRNA queuosine(34) biosynthetic process"/>
    <property type="evidence" value="ECO:0007669"/>
    <property type="project" value="UniProtKB-UniRule"/>
</dbReference>
<comment type="pathway">
    <text evidence="2 17">tRNA modification; tRNA-queuosine biosynthesis.</text>
</comment>
<evidence type="ECO:0000313" key="18">
    <source>
        <dbReference type="EMBL" id="ELR66589.1"/>
    </source>
</evidence>
<dbReference type="AlphaFoldDB" id="L8JGE8"/>
<keyword evidence="18" id="KW-0378">Hydrolase</keyword>
<dbReference type="PANTHER" id="PTHR36701:SF1">
    <property type="entry name" value="EPOXYQUEUOSINE REDUCTASE QUEH"/>
    <property type="match status" value="1"/>
</dbReference>
<dbReference type="OrthoDB" id="9801033at2"/>
<reference evidence="18 19" key="1">
    <citation type="submission" date="2012-12" db="EMBL/GenBank/DDBJ databases">
        <title>Genome Assembly of Photobacterium sp. AK15.</title>
        <authorList>
            <person name="Khatri I."/>
            <person name="Vaidya B."/>
            <person name="Srinivas T.N.R."/>
            <person name="Subramanian S."/>
            <person name="Pinnaka A."/>
        </authorList>
    </citation>
    <scope>NUCLEOTIDE SEQUENCE [LARGE SCALE GENOMIC DNA]</scope>
    <source>
        <strain evidence="18 19">AK15</strain>
    </source>
</reference>
<evidence type="ECO:0000256" key="1">
    <source>
        <dbReference type="ARBA" id="ARBA00002268"/>
    </source>
</evidence>
<evidence type="ECO:0000256" key="6">
    <source>
        <dbReference type="ARBA" id="ARBA00022485"/>
    </source>
</evidence>
<sequence>MRLPDDFGDSPKKDLTSPSERQHVLMHCCCAPCSSAMIEACLFHGIQPTIFFYNPNIHPEKEYLKRKNEIIRFAEVLGVDFVDMDYDPKTWFREMKGYEHEPERGKRCLHCFQLRMEKTANYAKEHCFTHFTTTLASSRWKDINQIRQAGQTAASLTGNIAQYWDQDWRKGGLSARKDSLLKQIGFYNQQYCGCAYSLRDSNKWRKEKGRSLISFDDE</sequence>
<dbReference type="GO" id="GO:0016787">
    <property type="term" value="F:hydrolase activity"/>
    <property type="evidence" value="ECO:0007669"/>
    <property type="project" value="UniProtKB-KW"/>
</dbReference>
<dbReference type="GO" id="GO:0052693">
    <property type="term" value="F:epoxyqueuosine reductase activity"/>
    <property type="evidence" value="ECO:0007669"/>
    <property type="project" value="UniProtKB-UniRule"/>
</dbReference>
<feature type="binding site" evidence="17">
    <location>
        <position position="111"/>
    </location>
    <ligand>
        <name>[4Fe-4S] cluster</name>
        <dbReference type="ChEBI" id="CHEBI:49883"/>
    </ligand>
</feature>
<evidence type="ECO:0000256" key="12">
    <source>
        <dbReference type="ARBA" id="ARBA00023014"/>
    </source>
</evidence>
<comment type="function">
    <text evidence="1 17">Catalyzes the conversion of epoxyqueuosine (oQ) to queuosine (Q), which is a hypermodified base found in the wobble positions of tRNA(Asp), tRNA(Asn), tRNA(His) and tRNA(Tyr).</text>
</comment>
<proteinExistence type="inferred from homology"/>
<keyword evidence="6 17" id="KW-0004">4Fe-4S</keyword>
<evidence type="ECO:0000256" key="14">
    <source>
        <dbReference type="ARBA" id="ARBA00023284"/>
    </source>
</evidence>
<evidence type="ECO:0000256" key="10">
    <source>
        <dbReference type="ARBA" id="ARBA00023002"/>
    </source>
</evidence>
<evidence type="ECO:0000256" key="8">
    <source>
        <dbReference type="ARBA" id="ARBA00022723"/>
    </source>
</evidence>
<evidence type="ECO:0000256" key="2">
    <source>
        <dbReference type="ARBA" id="ARBA00004691"/>
    </source>
</evidence>
<dbReference type="GO" id="GO:0051539">
    <property type="term" value="F:4 iron, 4 sulfur cluster binding"/>
    <property type="evidence" value="ECO:0007669"/>
    <property type="project" value="UniProtKB-UniRule"/>
</dbReference>
<protein>
    <recommendedName>
        <fullName evidence="5 17">Epoxyqueuosine reductase QueH</fullName>
        <ecNumber evidence="4 17">1.17.99.6</ecNumber>
    </recommendedName>
    <alternativeName>
        <fullName evidence="15 17">Queuosine biosynthesis protein QueH</fullName>
    </alternativeName>
</protein>
<keyword evidence="13 17" id="KW-1015">Disulfide bond</keyword>
<evidence type="ECO:0000256" key="3">
    <source>
        <dbReference type="ARBA" id="ARBA00008207"/>
    </source>
</evidence>
<feature type="binding site" evidence="17">
    <location>
        <position position="29"/>
    </location>
    <ligand>
        <name>[4Fe-4S] cluster</name>
        <dbReference type="ChEBI" id="CHEBI:49883"/>
    </ligand>
</feature>
<evidence type="ECO:0000256" key="4">
    <source>
        <dbReference type="ARBA" id="ARBA00012622"/>
    </source>
</evidence>
<keyword evidence="9 17" id="KW-0671">Queuosine biosynthesis</keyword>
<dbReference type="GO" id="GO:0046872">
    <property type="term" value="F:metal ion binding"/>
    <property type="evidence" value="ECO:0007669"/>
    <property type="project" value="UniProtKB-KW"/>
</dbReference>
<dbReference type="PATRIC" id="fig|1056511.3.peg.1116"/>
<evidence type="ECO:0000313" key="19">
    <source>
        <dbReference type="Proteomes" id="UP000011134"/>
    </source>
</evidence>
<keyword evidence="10 17" id="KW-0560">Oxidoreductase</keyword>
<evidence type="ECO:0000256" key="5">
    <source>
        <dbReference type="ARBA" id="ARBA00016895"/>
    </source>
</evidence>
<evidence type="ECO:0000256" key="11">
    <source>
        <dbReference type="ARBA" id="ARBA00023004"/>
    </source>
</evidence>
<evidence type="ECO:0000256" key="9">
    <source>
        <dbReference type="ARBA" id="ARBA00022785"/>
    </source>
</evidence>
<dbReference type="RefSeq" id="WP_007463361.1">
    <property type="nucleotide sequence ID" value="NZ_AMZO01000006.1"/>
</dbReference>
<dbReference type="HAMAP" id="MF_02089">
    <property type="entry name" value="QueH"/>
    <property type="match status" value="1"/>
</dbReference>
<comment type="similarity">
    <text evidence="3 17">Belongs to the QueH family.</text>
</comment>
<evidence type="ECO:0000256" key="13">
    <source>
        <dbReference type="ARBA" id="ARBA00023157"/>
    </source>
</evidence>
<evidence type="ECO:0000256" key="16">
    <source>
        <dbReference type="ARBA" id="ARBA00047415"/>
    </source>
</evidence>
<dbReference type="EMBL" id="AMZO01000006">
    <property type="protein sequence ID" value="ELR66589.1"/>
    <property type="molecule type" value="Genomic_DNA"/>
</dbReference>
<dbReference type="EC" id="1.17.99.6" evidence="4 17"/>
<keyword evidence="14 17" id="KW-0676">Redox-active center</keyword>
<keyword evidence="12 17" id="KW-0411">Iron-sulfur</keyword>
<feature type="binding site" evidence="17">
    <location>
        <position position="108"/>
    </location>
    <ligand>
        <name>[4Fe-4S] cluster</name>
        <dbReference type="ChEBI" id="CHEBI:49883"/>
    </ligand>
</feature>
<feature type="disulfide bond" description="Redox-active" evidence="17">
    <location>
        <begin position="192"/>
        <end position="194"/>
    </location>
</feature>
<evidence type="ECO:0000256" key="15">
    <source>
        <dbReference type="ARBA" id="ARBA00031446"/>
    </source>
</evidence>
<comment type="caution">
    <text evidence="18">The sequence shown here is derived from an EMBL/GenBank/DDBJ whole genome shotgun (WGS) entry which is preliminary data.</text>
</comment>
<keyword evidence="7 17" id="KW-0819">tRNA processing</keyword>
<accession>L8JGE8</accession>
<comment type="catalytic activity">
    <reaction evidence="16 17">
        <text>epoxyqueuosine(34) in tRNA + AH2 = queuosine(34) in tRNA + A + H2O</text>
        <dbReference type="Rhea" id="RHEA:32159"/>
        <dbReference type="Rhea" id="RHEA-COMP:18571"/>
        <dbReference type="Rhea" id="RHEA-COMP:18582"/>
        <dbReference type="ChEBI" id="CHEBI:13193"/>
        <dbReference type="ChEBI" id="CHEBI:15377"/>
        <dbReference type="ChEBI" id="CHEBI:17499"/>
        <dbReference type="ChEBI" id="CHEBI:194431"/>
        <dbReference type="ChEBI" id="CHEBI:194443"/>
        <dbReference type="EC" id="1.17.99.6"/>
    </reaction>
</comment>
<keyword evidence="11 17" id="KW-0408">Iron</keyword>
<dbReference type="UniPathway" id="UPA00392"/>
<organism evidence="18 19">
    <name type="scientific">Photobacterium marinum</name>
    <dbReference type="NCBI Taxonomy" id="1056511"/>
    <lineage>
        <taxon>Bacteria</taxon>
        <taxon>Pseudomonadati</taxon>
        <taxon>Pseudomonadota</taxon>
        <taxon>Gammaproteobacteria</taxon>
        <taxon>Vibrionales</taxon>
        <taxon>Vibrionaceae</taxon>
        <taxon>Photobacterium</taxon>
    </lineage>
</organism>